<dbReference type="InterPro" id="IPR029044">
    <property type="entry name" value="Nucleotide-diphossugar_trans"/>
</dbReference>
<reference evidence="4" key="1">
    <citation type="journal article" date="2022" name="Front. Microbiol.">
        <title>Species classification and novel plasmid identifications in Arcobacter cryaerophilus and Arcobacter cryaerophilus-like organisms.</title>
        <authorList>
            <person name="Zhou G."/>
            <person name="Wang M."/>
            <person name="Wang H."/>
            <person name="Chen X."/>
            <person name="Gu Y."/>
            <person name="Shao Z."/>
            <person name="Zhang J."/>
            <person name="Zhang M."/>
        </authorList>
    </citation>
    <scope>NUCLEOTIDE SEQUENCE</scope>
    <source>
        <strain evidence="4">ICDCAC48</strain>
    </source>
</reference>
<dbReference type="InterPro" id="IPR001173">
    <property type="entry name" value="Glyco_trans_2-like"/>
</dbReference>
<dbReference type="Proteomes" id="UP001164100">
    <property type="component" value="Chromosome"/>
</dbReference>
<evidence type="ECO:0000313" key="4">
    <source>
        <dbReference type="EMBL" id="UYF42497.1"/>
    </source>
</evidence>
<organism evidence="4 5">
    <name type="scientific">Aliarcobacter cryaerophilus</name>
    <dbReference type="NCBI Taxonomy" id="28198"/>
    <lineage>
        <taxon>Bacteria</taxon>
        <taxon>Pseudomonadati</taxon>
        <taxon>Campylobacterota</taxon>
        <taxon>Epsilonproteobacteria</taxon>
        <taxon>Campylobacterales</taxon>
        <taxon>Arcobacteraceae</taxon>
        <taxon>Aliarcobacter</taxon>
    </lineage>
</organism>
<dbReference type="PANTHER" id="PTHR22916">
    <property type="entry name" value="GLYCOSYLTRANSFERASE"/>
    <property type="match status" value="1"/>
</dbReference>
<dbReference type="Pfam" id="PF00535">
    <property type="entry name" value="Glycos_transf_2"/>
    <property type="match status" value="1"/>
</dbReference>
<evidence type="ECO:0000256" key="2">
    <source>
        <dbReference type="ARBA" id="ARBA00022679"/>
    </source>
</evidence>
<sequence>MKPKVSIIVPTYNRYELLKKCMKSLLEQTYENIEIIVINNGSQDNSSEYLNSLKEKDNRIKLIEFEKNTGSPYACYNVGIKEATGEYMTFMYDDDMLVHDAVETIMKKFELVDYDWICANCINPDSNNFTFLGINSDKEVTFDDMLCEKYTGEGWSIFKRELLGDLKFDESIYGGESIVWLKMYKKSPAYYTHKGLRIYYKHSSNYTSVDSYFNNSLKVLKAHETYFAEFESDYRRLGVLKNKKAKILFLKSLNSISVDFFQPIKLLSKDTAKYVLLTYINFLSPNLSKQIIKLLYRGEK</sequence>
<keyword evidence="2" id="KW-0808">Transferase</keyword>
<dbReference type="CDD" id="cd00761">
    <property type="entry name" value="Glyco_tranf_GTA_type"/>
    <property type="match status" value="1"/>
</dbReference>
<evidence type="ECO:0000256" key="1">
    <source>
        <dbReference type="ARBA" id="ARBA00022676"/>
    </source>
</evidence>
<dbReference type="RefSeq" id="WP_263514114.1">
    <property type="nucleotide sequence ID" value="NZ_CP099556.1"/>
</dbReference>
<dbReference type="SUPFAM" id="SSF53448">
    <property type="entry name" value="Nucleotide-diphospho-sugar transferases"/>
    <property type="match status" value="1"/>
</dbReference>
<dbReference type="GO" id="GO:0016758">
    <property type="term" value="F:hexosyltransferase activity"/>
    <property type="evidence" value="ECO:0007669"/>
    <property type="project" value="UniProtKB-ARBA"/>
</dbReference>
<accession>A0AA46NBG3</accession>
<proteinExistence type="predicted"/>
<protein>
    <submittedName>
        <fullName evidence="4">Glycosyltransferase family 2 protein</fullName>
    </submittedName>
</protein>
<feature type="domain" description="Glycosyltransferase 2-like" evidence="3">
    <location>
        <begin position="6"/>
        <end position="130"/>
    </location>
</feature>
<dbReference type="PANTHER" id="PTHR22916:SF51">
    <property type="entry name" value="GLYCOSYLTRANSFERASE EPSH-RELATED"/>
    <property type="match status" value="1"/>
</dbReference>
<name>A0AA46NBG3_9BACT</name>
<gene>
    <name evidence="4" type="ORF">NGX11_06195</name>
</gene>
<evidence type="ECO:0000313" key="5">
    <source>
        <dbReference type="Proteomes" id="UP001164100"/>
    </source>
</evidence>
<dbReference type="EMBL" id="CP099556">
    <property type="protein sequence ID" value="UYF42497.1"/>
    <property type="molecule type" value="Genomic_DNA"/>
</dbReference>
<evidence type="ECO:0000259" key="3">
    <source>
        <dbReference type="Pfam" id="PF00535"/>
    </source>
</evidence>
<keyword evidence="1" id="KW-0328">Glycosyltransferase</keyword>
<dbReference type="AlphaFoldDB" id="A0AA46NBG3"/>
<dbReference type="Gene3D" id="3.90.550.10">
    <property type="entry name" value="Spore Coat Polysaccharide Biosynthesis Protein SpsA, Chain A"/>
    <property type="match status" value="1"/>
</dbReference>